<reference evidence="2" key="1">
    <citation type="submission" date="2023-02" db="EMBL/GenBank/DDBJ databases">
        <title>Actinokineospora globicatena NBRC 15670.</title>
        <authorList>
            <person name="Ichikawa N."/>
            <person name="Sato H."/>
            <person name="Tonouchi N."/>
        </authorList>
    </citation>
    <scope>NUCLEOTIDE SEQUENCE</scope>
    <source>
        <strain evidence="2">NBRC 15670</strain>
    </source>
</reference>
<protein>
    <recommendedName>
        <fullName evidence="1">Formyl transferase N-terminal domain-containing protein</fullName>
    </recommendedName>
</protein>
<comment type="caution">
    <text evidence="2">The sequence shown here is derived from an EMBL/GenBank/DDBJ whole genome shotgun (WGS) entry which is preliminary data.</text>
</comment>
<proteinExistence type="predicted"/>
<sequence length="280" mass="30638">MTSTPVLVTEDTFHATYLVHRWRAEVGTSVALRAPAPDPDLAAARARFHTEFAGRTELPASAAAEFDRLYPGSGEADRTMISLFGVPERPAHAGPDLTHLGRAINGERARRWLTGLTGAYVHVFLDRILAPWWIRSVDGRILNAHSAILPVARGTFAVEQVAAANDIERFALSTGATAHFVDDGVDTGAVIEARPLVDPWACASIWEVKCRCFATAFDLLVESAHRVRATGTAAANPVPQEGRPEWNEFKRGDFTAERQRAAEAGFLRMRHEHAGRRITA</sequence>
<accession>A0A9W6QG43</accession>
<feature type="domain" description="Formyl transferase N-terminal" evidence="1">
    <location>
        <begin position="122"/>
        <end position="191"/>
    </location>
</feature>
<evidence type="ECO:0000259" key="1">
    <source>
        <dbReference type="Pfam" id="PF00551"/>
    </source>
</evidence>
<organism evidence="2 3">
    <name type="scientific">Actinokineospora globicatena</name>
    <dbReference type="NCBI Taxonomy" id="103729"/>
    <lineage>
        <taxon>Bacteria</taxon>
        <taxon>Bacillati</taxon>
        <taxon>Actinomycetota</taxon>
        <taxon>Actinomycetes</taxon>
        <taxon>Pseudonocardiales</taxon>
        <taxon>Pseudonocardiaceae</taxon>
        <taxon>Actinokineospora</taxon>
    </lineage>
</organism>
<dbReference type="Pfam" id="PF00551">
    <property type="entry name" value="Formyl_trans_N"/>
    <property type="match status" value="1"/>
</dbReference>
<dbReference type="InterPro" id="IPR036477">
    <property type="entry name" value="Formyl_transf_N_sf"/>
</dbReference>
<name>A0A9W6QG43_9PSEU</name>
<dbReference type="SUPFAM" id="SSF53328">
    <property type="entry name" value="Formyltransferase"/>
    <property type="match status" value="1"/>
</dbReference>
<evidence type="ECO:0000313" key="2">
    <source>
        <dbReference type="EMBL" id="GLW90346.1"/>
    </source>
</evidence>
<dbReference type="RefSeq" id="WP_285608261.1">
    <property type="nucleotide sequence ID" value="NZ_BSSD01000001.1"/>
</dbReference>
<dbReference type="Proteomes" id="UP001165042">
    <property type="component" value="Unassembled WGS sequence"/>
</dbReference>
<evidence type="ECO:0000313" key="3">
    <source>
        <dbReference type="Proteomes" id="UP001165042"/>
    </source>
</evidence>
<keyword evidence="3" id="KW-1185">Reference proteome</keyword>
<dbReference type="EMBL" id="BSSD01000001">
    <property type="protein sequence ID" value="GLW90346.1"/>
    <property type="molecule type" value="Genomic_DNA"/>
</dbReference>
<gene>
    <name evidence="2" type="ORF">Aglo03_11620</name>
</gene>
<dbReference type="AlphaFoldDB" id="A0A9W6QG43"/>
<dbReference type="Gene3D" id="3.40.50.170">
    <property type="entry name" value="Formyl transferase, N-terminal domain"/>
    <property type="match status" value="1"/>
</dbReference>
<dbReference type="InterPro" id="IPR002376">
    <property type="entry name" value="Formyl_transf_N"/>
</dbReference>